<sequence>KENSILEKDFEKLENVLNDLPLKFLPNTYSVTWGYVNRMWLTGYLSFPLIKEVSHKILLQSPEQNTRKRSISISHTEEIKTRHPQIRAFIYDQKKRVKAISITVFKRANMFIKYKKKVVERLLESFQKQICYLLHLYT</sequence>
<comment type="caution">
    <text evidence="1">The sequence shown here is derived from an EMBL/GenBank/DDBJ whole genome shotgun (WGS) entry which is preliminary data.</text>
</comment>
<keyword evidence="2" id="KW-1185">Reference proteome</keyword>
<accession>A0A5N5SZU1</accession>
<dbReference type="EMBL" id="SEYY01018276">
    <property type="protein sequence ID" value="KAB7499467.1"/>
    <property type="molecule type" value="Genomic_DNA"/>
</dbReference>
<gene>
    <name evidence="1" type="ORF">Anas_14656</name>
</gene>
<reference evidence="1 2" key="1">
    <citation type="journal article" date="2019" name="PLoS Biol.">
        <title>Sex chromosomes control vertical transmission of feminizing Wolbachia symbionts in an isopod.</title>
        <authorList>
            <person name="Becking T."/>
            <person name="Chebbi M.A."/>
            <person name="Giraud I."/>
            <person name="Moumen B."/>
            <person name="Laverre T."/>
            <person name="Caubet Y."/>
            <person name="Peccoud J."/>
            <person name="Gilbert C."/>
            <person name="Cordaux R."/>
        </authorList>
    </citation>
    <scope>NUCLEOTIDE SEQUENCE [LARGE SCALE GENOMIC DNA]</scope>
    <source>
        <strain evidence="1">ANa2</strain>
        <tissue evidence="1">Whole body excluding digestive tract and cuticle</tissue>
    </source>
</reference>
<dbReference type="Proteomes" id="UP000326759">
    <property type="component" value="Unassembled WGS sequence"/>
</dbReference>
<organism evidence="1 2">
    <name type="scientific">Armadillidium nasatum</name>
    <dbReference type="NCBI Taxonomy" id="96803"/>
    <lineage>
        <taxon>Eukaryota</taxon>
        <taxon>Metazoa</taxon>
        <taxon>Ecdysozoa</taxon>
        <taxon>Arthropoda</taxon>
        <taxon>Crustacea</taxon>
        <taxon>Multicrustacea</taxon>
        <taxon>Malacostraca</taxon>
        <taxon>Eumalacostraca</taxon>
        <taxon>Peracarida</taxon>
        <taxon>Isopoda</taxon>
        <taxon>Oniscidea</taxon>
        <taxon>Crinocheta</taxon>
        <taxon>Armadillidiidae</taxon>
        <taxon>Armadillidium</taxon>
    </lineage>
</organism>
<evidence type="ECO:0000313" key="2">
    <source>
        <dbReference type="Proteomes" id="UP000326759"/>
    </source>
</evidence>
<name>A0A5N5SZU1_9CRUS</name>
<proteinExistence type="predicted"/>
<protein>
    <submittedName>
        <fullName evidence="1">Uncharacterized protein</fullName>
    </submittedName>
</protein>
<evidence type="ECO:0000313" key="1">
    <source>
        <dbReference type="EMBL" id="KAB7499467.1"/>
    </source>
</evidence>
<dbReference type="AlphaFoldDB" id="A0A5N5SZU1"/>
<feature type="non-terminal residue" evidence="1">
    <location>
        <position position="1"/>
    </location>
</feature>